<keyword evidence="2 13" id="KW-0963">Cytoplasm</keyword>
<protein>
    <recommendedName>
        <fullName evidence="13 14">Crossover junction endodeoxyribonuclease RuvC</fullName>
        <ecNumber evidence="13 14">3.1.21.10</ecNumber>
    </recommendedName>
    <alternativeName>
        <fullName evidence="13">Holliday junction nuclease RuvC</fullName>
    </alternativeName>
    <alternativeName>
        <fullName evidence="13">Holliday junction resolvase RuvC</fullName>
    </alternativeName>
</protein>
<feature type="active site" evidence="13">
    <location>
        <position position="67"/>
    </location>
</feature>
<evidence type="ECO:0000256" key="8">
    <source>
        <dbReference type="ARBA" id="ARBA00022842"/>
    </source>
</evidence>
<sequence>MTRIIGIDPGSRHTGYGIIDAQRGRAQLLVAGRISTAAGEMPQRLLQISRELAALIAEYQPEEAAVEQVFVNKNVQSALVLGQARGVAICALAAADLSVAEYTPSSVKQALTGSGRADKLQVQQMVKILLKLQDPLAVDASDALAIALTHAQSRSTVAAVNLASLGVGKRRRSGLRWSRA</sequence>
<dbReference type="NCBIfam" id="NF000711">
    <property type="entry name" value="PRK00039.2-1"/>
    <property type="match status" value="1"/>
</dbReference>
<keyword evidence="6 13" id="KW-0227">DNA damage</keyword>
<dbReference type="OrthoDB" id="9805499at2"/>
<dbReference type="InterPro" id="IPR012337">
    <property type="entry name" value="RNaseH-like_sf"/>
</dbReference>
<keyword evidence="4 13" id="KW-0479">Metal-binding</keyword>
<dbReference type="Gene3D" id="3.30.420.10">
    <property type="entry name" value="Ribonuclease H-like superfamily/Ribonuclease H"/>
    <property type="match status" value="1"/>
</dbReference>
<feature type="binding site" evidence="13">
    <location>
        <position position="8"/>
    </location>
    <ligand>
        <name>Mg(2+)</name>
        <dbReference type="ChEBI" id="CHEBI:18420"/>
        <label>1</label>
    </ligand>
</feature>
<keyword evidence="11 13" id="KW-0234">DNA repair</keyword>
<dbReference type="GO" id="GO:0005737">
    <property type="term" value="C:cytoplasm"/>
    <property type="evidence" value="ECO:0007669"/>
    <property type="project" value="UniProtKB-SubCell"/>
</dbReference>
<dbReference type="PROSITE" id="PS01321">
    <property type="entry name" value="RUVC"/>
    <property type="match status" value="1"/>
</dbReference>
<dbReference type="Pfam" id="PF02075">
    <property type="entry name" value="RuvC"/>
    <property type="match status" value="1"/>
</dbReference>
<dbReference type="AlphaFoldDB" id="A0A1H9HGM3"/>
<evidence type="ECO:0000256" key="14">
    <source>
        <dbReference type="NCBIfam" id="TIGR00228"/>
    </source>
</evidence>
<dbReference type="SUPFAM" id="SSF53098">
    <property type="entry name" value="Ribonuclease H-like"/>
    <property type="match status" value="1"/>
</dbReference>
<dbReference type="GO" id="GO:0006310">
    <property type="term" value="P:DNA recombination"/>
    <property type="evidence" value="ECO:0007669"/>
    <property type="project" value="UniProtKB-UniRule"/>
</dbReference>
<evidence type="ECO:0000313" key="16">
    <source>
        <dbReference type="Proteomes" id="UP000199233"/>
    </source>
</evidence>
<dbReference type="InterPro" id="IPR020563">
    <property type="entry name" value="X-over_junc_endoDNase_Mg_BS"/>
</dbReference>
<evidence type="ECO:0000313" key="15">
    <source>
        <dbReference type="EMBL" id="SEQ61376.1"/>
    </source>
</evidence>
<dbReference type="InterPro" id="IPR002176">
    <property type="entry name" value="X-over_junc_endoDNase_RuvC"/>
</dbReference>
<dbReference type="Proteomes" id="UP000199233">
    <property type="component" value="Unassembled WGS sequence"/>
</dbReference>
<evidence type="ECO:0000256" key="12">
    <source>
        <dbReference type="ARBA" id="ARBA00029354"/>
    </source>
</evidence>
<dbReference type="GO" id="GO:0006281">
    <property type="term" value="P:DNA repair"/>
    <property type="evidence" value="ECO:0007669"/>
    <property type="project" value="UniProtKB-UniRule"/>
</dbReference>
<evidence type="ECO:0000256" key="7">
    <source>
        <dbReference type="ARBA" id="ARBA00022801"/>
    </source>
</evidence>
<evidence type="ECO:0000256" key="5">
    <source>
        <dbReference type="ARBA" id="ARBA00022759"/>
    </source>
</evidence>
<keyword evidence="8 13" id="KW-0460">Magnesium</keyword>
<evidence type="ECO:0000256" key="1">
    <source>
        <dbReference type="ARBA" id="ARBA00009518"/>
    </source>
</evidence>
<comment type="subunit">
    <text evidence="13">Homodimer which binds Holliday junction (HJ) DNA. The HJ becomes 2-fold symmetrical on binding to RuvC with unstacked arms; it has a different conformation from HJ DNA in complex with RuvA. In the full resolvosome a probable DNA-RuvA(4)-RuvB(12)-RuvC(2) complex forms which resolves the HJ.</text>
</comment>
<dbReference type="PANTHER" id="PTHR30194:SF3">
    <property type="entry name" value="CROSSOVER JUNCTION ENDODEOXYRIBONUCLEASE RUVC"/>
    <property type="match status" value="1"/>
</dbReference>
<feature type="binding site" evidence="13">
    <location>
        <position position="67"/>
    </location>
    <ligand>
        <name>Mg(2+)</name>
        <dbReference type="ChEBI" id="CHEBI:18420"/>
        <label>2</label>
    </ligand>
</feature>
<keyword evidence="10 13" id="KW-0233">DNA recombination</keyword>
<dbReference type="GO" id="GO:0008821">
    <property type="term" value="F:crossover junction DNA endonuclease activity"/>
    <property type="evidence" value="ECO:0007669"/>
    <property type="project" value="UniProtKB-UniRule"/>
</dbReference>
<feature type="active site" evidence="13">
    <location>
        <position position="139"/>
    </location>
</feature>
<evidence type="ECO:0000256" key="13">
    <source>
        <dbReference type="HAMAP-Rule" id="MF_00034"/>
    </source>
</evidence>
<dbReference type="PANTHER" id="PTHR30194">
    <property type="entry name" value="CROSSOVER JUNCTION ENDODEOXYRIBONUCLEASE RUVC"/>
    <property type="match status" value="1"/>
</dbReference>
<dbReference type="EMBL" id="FOFS01000008">
    <property type="protein sequence ID" value="SEQ61376.1"/>
    <property type="molecule type" value="Genomic_DNA"/>
</dbReference>
<keyword evidence="5 13" id="KW-0255">Endonuclease</keyword>
<dbReference type="GO" id="GO:0003677">
    <property type="term" value="F:DNA binding"/>
    <property type="evidence" value="ECO:0007669"/>
    <property type="project" value="UniProtKB-KW"/>
</dbReference>
<reference evidence="16" key="1">
    <citation type="submission" date="2016-10" db="EMBL/GenBank/DDBJ databases">
        <authorList>
            <person name="Varghese N."/>
            <person name="Submissions S."/>
        </authorList>
    </citation>
    <scope>NUCLEOTIDE SEQUENCE [LARGE SCALE GENOMIC DNA]</scope>
    <source>
        <strain evidence="16">DSM 25927</strain>
    </source>
</reference>
<evidence type="ECO:0000256" key="4">
    <source>
        <dbReference type="ARBA" id="ARBA00022723"/>
    </source>
</evidence>
<comment type="function">
    <text evidence="13">The RuvA-RuvB-RuvC complex processes Holliday junction (HJ) DNA during genetic recombination and DNA repair. Endonuclease that resolves HJ intermediates. Cleaves cruciform DNA by making single-stranded nicks across the HJ at symmetrical positions within the homologous arms, yielding a 5'-phosphate and a 3'-hydroxyl group; requires a central core of homology in the junction. The consensus cleavage sequence is 5'-(A/T)TT(C/G)-3'. Cleavage occurs on the 3'-side of the TT dinucleotide at the point of strand exchange. HJ branch migration catalyzed by RuvA-RuvB allows RuvC to scan DNA until it finds its consensus sequence, where it cleaves and resolves the cruciform DNA.</text>
</comment>
<dbReference type="FunFam" id="3.30.420.10:FF:000002">
    <property type="entry name" value="Crossover junction endodeoxyribonuclease RuvC"/>
    <property type="match status" value="1"/>
</dbReference>
<evidence type="ECO:0000256" key="3">
    <source>
        <dbReference type="ARBA" id="ARBA00022722"/>
    </source>
</evidence>
<dbReference type="NCBIfam" id="TIGR00228">
    <property type="entry name" value="ruvC"/>
    <property type="match status" value="1"/>
</dbReference>
<keyword evidence="16" id="KW-1185">Reference proteome</keyword>
<keyword evidence="7 13" id="KW-0378">Hydrolase</keyword>
<evidence type="ECO:0000256" key="10">
    <source>
        <dbReference type="ARBA" id="ARBA00023172"/>
    </source>
</evidence>
<evidence type="ECO:0000256" key="11">
    <source>
        <dbReference type="ARBA" id="ARBA00023204"/>
    </source>
</evidence>
<dbReference type="HAMAP" id="MF_00034">
    <property type="entry name" value="RuvC"/>
    <property type="match status" value="1"/>
</dbReference>
<dbReference type="GO" id="GO:0000287">
    <property type="term" value="F:magnesium ion binding"/>
    <property type="evidence" value="ECO:0007669"/>
    <property type="project" value="UniProtKB-UniRule"/>
</dbReference>
<evidence type="ECO:0000256" key="2">
    <source>
        <dbReference type="ARBA" id="ARBA00022490"/>
    </source>
</evidence>
<evidence type="ECO:0000256" key="6">
    <source>
        <dbReference type="ARBA" id="ARBA00022763"/>
    </source>
</evidence>
<keyword evidence="3 13" id="KW-0540">Nuclease</keyword>
<name>A0A1H9HGM3_9GAMM</name>
<comment type="cofactor">
    <cofactor evidence="13">
        <name>Mg(2+)</name>
        <dbReference type="ChEBI" id="CHEBI:18420"/>
    </cofactor>
    <text evidence="13">Binds 2 Mg(2+) ion per subunit.</text>
</comment>
<feature type="binding site" evidence="13">
    <location>
        <position position="139"/>
    </location>
    <ligand>
        <name>Mg(2+)</name>
        <dbReference type="ChEBI" id="CHEBI:18420"/>
        <label>1</label>
    </ligand>
</feature>
<dbReference type="EC" id="3.1.21.10" evidence="13 14"/>
<comment type="subcellular location">
    <subcellularLocation>
        <location evidence="13">Cytoplasm</location>
    </subcellularLocation>
</comment>
<comment type="catalytic activity">
    <reaction evidence="12 13">
        <text>Endonucleolytic cleavage at a junction such as a reciprocal single-stranded crossover between two homologous DNA duplexes (Holliday junction).</text>
        <dbReference type="EC" id="3.1.21.10"/>
    </reaction>
</comment>
<proteinExistence type="inferred from homology"/>
<dbReference type="GO" id="GO:0048476">
    <property type="term" value="C:Holliday junction resolvase complex"/>
    <property type="evidence" value="ECO:0007669"/>
    <property type="project" value="UniProtKB-UniRule"/>
</dbReference>
<dbReference type="CDD" id="cd16962">
    <property type="entry name" value="RuvC"/>
    <property type="match status" value="1"/>
</dbReference>
<dbReference type="STRING" id="489703.SAMN04488038_108163"/>
<keyword evidence="9 13" id="KW-0238">DNA-binding</keyword>
<gene>
    <name evidence="13" type="primary">ruvC</name>
    <name evidence="15" type="ORF">SAMN04488038_108163</name>
</gene>
<evidence type="ECO:0000256" key="9">
    <source>
        <dbReference type="ARBA" id="ARBA00023125"/>
    </source>
</evidence>
<dbReference type="InterPro" id="IPR036397">
    <property type="entry name" value="RNaseH_sf"/>
</dbReference>
<feature type="active site" evidence="13">
    <location>
        <position position="8"/>
    </location>
</feature>
<accession>A0A1H9HGM3</accession>
<dbReference type="PRINTS" id="PR00696">
    <property type="entry name" value="RSOLVASERUVC"/>
</dbReference>
<dbReference type="RefSeq" id="WP_093286096.1">
    <property type="nucleotide sequence ID" value="NZ_FOFS01000008.1"/>
</dbReference>
<comment type="similarity">
    <text evidence="1 13">Belongs to the RuvC family.</text>
</comment>
<organism evidence="15 16">
    <name type="scientific">Solimonas aquatica</name>
    <dbReference type="NCBI Taxonomy" id="489703"/>
    <lineage>
        <taxon>Bacteria</taxon>
        <taxon>Pseudomonadati</taxon>
        <taxon>Pseudomonadota</taxon>
        <taxon>Gammaproteobacteria</taxon>
        <taxon>Nevskiales</taxon>
        <taxon>Nevskiaceae</taxon>
        <taxon>Solimonas</taxon>
    </lineage>
</organism>